<dbReference type="SUPFAM" id="SSF75304">
    <property type="entry name" value="Amidase signature (AS) enzymes"/>
    <property type="match status" value="1"/>
</dbReference>
<dbReference type="Gene3D" id="3.90.1300.10">
    <property type="entry name" value="Amidase signature (AS) domain"/>
    <property type="match status" value="1"/>
</dbReference>
<feature type="domain" description="Amidase" evidence="2">
    <location>
        <begin position="11"/>
        <end position="450"/>
    </location>
</feature>
<protein>
    <submittedName>
        <fullName evidence="5">Fatty-acid amide hydrolase 2 (inferred by orthology to a human protein)</fullName>
    </submittedName>
</protein>
<dbReference type="OrthoDB" id="6428749at2759"/>
<dbReference type="InterPro" id="IPR023631">
    <property type="entry name" value="Amidase_dom"/>
</dbReference>
<dbReference type="PROSITE" id="PS00571">
    <property type="entry name" value="AMIDASES"/>
    <property type="match status" value="1"/>
</dbReference>
<evidence type="ECO:0000313" key="5">
    <source>
        <dbReference type="WBParaSite" id="ASIM_0001355501-mRNA-1"/>
    </source>
</evidence>
<dbReference type="InterPro" id="IPR052739">
    <property type="entry name" value="FAAH2"/>
</dbReference>
<evidence type="ECO:0000313" key="3">
    <source>
        <dbReference type="EMBL" id="VDK48612.1"/>
    </source>
</evidence>
<accession>A0A0M3JYM5</accession>
<organism evidence="5">
    <name type="scientific">Anisakis simplex</name>
    <name type="common">Herring worm</name>
    <dbReference type="NCBI Taxonomy" id="6269"/>
    <lineage>
        <taxon>Eukaryota</taxon>
        <taxon>Metazoa</taxon>
        <taxon>Ecdysozoa</taxon>
        <taxon>Nematoda</taxon>
        <taxon>Chromadorea</taxon>
        <taxon>Rhabditida</taxon>
        <taxon>Spirurina</taxon>
        <taxon>Ascaridomorpha</taxon>
        <taxon>Ascaridoidea</taxon>
        <taxon>Anisakidae</taxon>
        <taxon>Anisakis</taxon>
        <taxon>Anisakis simplex complex</taxon>
    </lineage>
</organism>
<dbReference type="InterPro" id="IPR036928">
    <property type="entry name" value="AS_sf"/>
</dbReference>
<dbReference type="Pfam" id="PF01425">
    <property type="entry name" value="Amidase"/>
    <property type="match status" value="1"/>
</dbReference>
<dbReference type="WBParaSite" id="ASIM_0001355501-mRNA-1">
    <property type="protein sequence ID" value="ASIM_0001355501-mRNA-1"/>
    <property type="gene ID" value="ASIM_0001355501"/>
</dbReference>
<reference evidence="5" key="1">
    <citation type="submission" date="2017-02" db="UniProtKB">
        <authorList>
            <consortium name="WormBaseParasite"/>
        </authorList>
    </citation>
    <scope>IDENTIFICATION</scope>
</reference>
<gene>
    <name evidence="3" type="ORF">ASIM_LOCUS12983</name>
</gene>
<dbReference type="PANTHER" id="PTHR43372">
    <property type="entry name" value="FATTY-ACID AMIDE HYDROLASE"/>
    <property type="match status" value="1"/>
</dbReference>
<dbReference type="EMBL" id="UYRR01031289">
    <property type="protein sequence ID" value="VDK48612.1"/>
    <property type="molecule type" value="Genomic_DNA"/>
</dbReference>
<dbReference type="PANTHER" id="PTHR43372:SF4">
    <property type="entry name" value="FATTY-ACID AMIDE HYDROLASE 2"/>
    <property type="match status" value="1"/>
</dbReference>
<reference evidence="3 4" key="2">
    <citation type="submission" date="2018-11" db="EMBL/GenBank/DDBJ databases">
        <authorList>
            <consortium name="Pathogen Informatics"/>
        </authorList>
    </citation>
    <scope>NUCLEOTIDE SEQUENCE [LARGE SCALE GENOMIC DNA]</scope>
</reference>
<name>A0A0M3JYM5_ANISI</name>
<evidence type="ECO:0000259" key="2">
    <source>
        <dbReference type="Pfam" id="PF01425"/>
    </source>
</evidence>
<evidence type="ECO:0000313" key="4">
    <source>
        <dbReference type="Proteomes" id="UP000267096"/>
    </source>
</evidence>
<dbReference type="InterPro" id="IPR020556">
    <property type="entry name" value="Amidase_CS"/>
</dbReference>
<dbReference type="GO" id="GO:0012505">
    <property type="term" value="C:endomembrane system"/>
    <property type="evidence" value="ECO:0007669"/>
    <property type="project" value="TreeGrafter"/>
</dbReference>
<keyword evidence="4" id="KW-1185">Reference proteome</keyword>
<comment type="similarity">
    <text evidence="1">Belongs to the amidase family.</text>
</comment>
<evidence type="ECO:0000256" key="1">
    <source>
        <dbReference type="ARBA" id="ARBA00009199"/>
    </source>
</evidence>
<proteinExistence type="inferred from homology"/>
<sequence length="471" mass="52639">MIINRELKSEELIEAYIERIEHVNGIVNAVVQKNFENARKSAKEVDRICENLESGSDEFNELLKNKPLLGVPFTLKDCIEVDGLKCTIGISSRKDLVSNKDAEVVKRMKNAGAIILAVTNVPEVCMWWESVNSIYGRTKNPYDTRLISGGSSGGEACLISSAGSVIGLGSDIGGSIRIPAYFNGVFGLKPTNGLVPLEGHLPPLEGFRQEMLHIGPICRYAEDLDVMMKVMIPENSMHLVKQHQLTNVRKIRLFYMEGLRTPFAQSVSSECGDALMRAVQFFETKYDICAIRLDLPFVHYAVELFFSSMEVPGAPSFAHYMTDLKSEVDCIGELMKWFCGNSRHTLPAIVTGILDRQSPFNEEHKEKLVSSRERLNRELKQLLQDDGILIFPTFPTTVPYHNQPLLTPFNFIYTALFNTLSLPVIQCPMGLNKNGLPLGFQMVTSPFNDFILIQLAKHIQSGFGGWKPASD</sequence>
<dbReference type="Proteomes" id="UP000267096">
    <property type="component" value="Unassembled WGS sequence"/>
</dbReference>
<dbReference type="AlphaFoldDB" id="A0A0M3JYM5"/>